<protein>
    <submittedName>
        <fullName evidence="1">Uncharacterized protein</fullName>
    </submittedName>
</protein>
<name>A0A5J4SKM5_9ZZZZ</name>
<reference evidence="1" key="1">
    <citation type="submission" date="2019-03" db="EMBL/GenBank/DDBJ databases">
        <title>Single cell metagenomics reveals metabolic interactions within the superorganism composed of flagellate Streblomastix strix and complex community of Bacteroidetes bacteria on its surface.</title>
        <authorList>
            <person name="Treitli S.C."/>
            <person name="Kolisko M."/>
            <person name="Husnik F."/>
            <person name="Keeling P."/>
            <person name="Hampl V."/>
        </authorList>
    </citation>
    <scope>NUCLEOTIDE SEQUENCE</scope>
    <source>
        <strain evidence="1">STM</strain>
    </source>
</reference>
<gene>
    <name evidence="1" type="ORF">EZS27_006523</name>
</gene>
<dbReference type="AlphaFoldDB" id="A0A5J4SKM5"/>
<dbReference type="EMBL" id="SNRY01000149">
    <property type="protein sequence ID" value="KAA6345931.1"/>
    <property type="molecule type" value="Genomic_DNA"/>
</dbReference>
<organism evidence="1">
    <name type="scientific">termite gut metagenome</name>
    <dbReference type="NCBI Taxonomy" id="433724"/>
    <lineage>
        <taxon>unclassified sequences</taxon>
        <taxon>metagenomes</taxon>
        <taxon>organismal metagenomes</taxon>
    </lineage>
</organism>
<comment type="caution">
    <text evidence="1">The sequence shown here is derived from an EMBL/GenBank/DDBJ whole genome shotgun (WGS) entry which is preliminary data.</text>
</comment>
<evidence type="ECO:0000313" key="1">
    <source>
        <dbReference type="EMBL" id="KAA6345931.1"/>
    </source>
</evidence>
<proteinExistence type="predicted"/>
<accession>A0A5J4SKM5</accession>
<sequence>MTDSFSNNSPRSFMSLVNLQKEISAVKNKDLIEQICLHEAFINLMMIGEIEALVHLMRMDMKNADMLKYNIKKECNILLKYASRMQSLASVVDRRLTIRCCKAILPGCEKRFADDTGSAIIGLQNRFHLLLKNRLELFFICLRQMAKNAKYEHPEIYARTYLAGALTSLSLEISESYIHTLKNKFGLILLHDTQNERAIIASVNRMIAVFWKRTLTEKEVQDIKCHTNSMTNLITGKRVVDILENTELELYHFYCEYFLAVLQCDIRHKGHISSFTMRRSLLLKLNNKKEACSLLAELQKAPQCEEGEDIYEFSIRLSEYHAPVMDEFRGLVLRGTCRSTPVEENRIEIKRLIREVRENDGMLPLGTLRKIYSIVGSKQALMEYIAQMGERGKETIKFLERLNEKNLDRNYNYLQS</sequence>